<dbReference type="EMBL" id="BTCM01000001">
    <property type="protein sequence ID" value="GMK54336.1"/>
    <property type="molecule type" value="Genomic_DNA"/>
</dbReference>
<dbReference type="Proteomes" id="UP001222932">
    <property type="component" value="Unassembled WGS sequence"/>
</dbReference>
<dbReference type="GO" id="GO:0005737">
    <property type="term" value="C:cytoplasm"/>
    <property type="evidence" value="ECO:0007669"/>
    <property type="project" value="TreeGrafter"/>
</dbReference>
<dbReference type="InterPro" id="IPR029063">
    <property type="entry name" value="SAM-dependent_MTases_sf"/>
</dbReference>
<dbReference type="GO" id="GO:0008757">
    <property type="term" value="F:S-adenosylmethionine-dependent methyltransferase activity"/>
    <property type="evidence" value="ECO:0007669"/>
    <property type="project" value="UniProtKB-ARBA"/>
</dbReference>
<comment type="caution">
    <text evidence="1">The sequence shown here is derived from an EMBL/GenBank/DDBJ whole genome shotgun (WGS) entry which is preliminary data.</text>
</comment>
<proteinExistence type="predicted"/>
<evidence type="ECO:0000313" key="1">
    <source>
        <dbReference type="EMBL" id="GMK54336.1"/>
    </source>
</evidence>
<dbReference type="InterPro" id="IPR019410">
    <property type="entry name" value="Methyltransf_16"/>
</dbReference>
<gene>
    <name evidence="1" type="ORF">CspeluHIS016_0109220</name>
</gene>
<dbReference type="PANTHER" id="PTHR14614:SF130">
    <property type="entry name" value="PROTEIN-LYSINE N-METHYLTRANSFERASE EEF2KMT"/>
    <property type="match status" value="1"/>
</dbReference>
<name>A0AAD3Y8V0_9TREE</name>
<organism evidence="1 2">
    <name type="scientific">Cutaneotrichosporon spelunceum</name>
    <dbReference type="NCBI Taxonomy" id="1672016"/>
    <lineage>
        <taxon>Eukaryota</taxon>
        <taxon>Fungi</taxon>
        <taxon>Dikarya</taxon>
        <taxon>Basidiomycota</taxon>
        <taxon>Agaricomycotina</taxon>
        <taxon>Tremellomycetes</taxon>
        <taxon>Trichosporonales</taxon>
        <taxon>Trichosporonaceae</taxon>
        <taxon>Cutaneotrichosporon</taxon>
    </lineage>
</organism>
<reference evidence="1" key="2">
    <citation type="submission" date="2023-06" db="EMBL/GenBank/DDBJ databases">
        <authorList>
            <person name="Kobayashi Y."/>
            <person name="Kayamori A."/>
            <person name="Aoki K."/>
            <person name="Shiwa Y."/>
            <person name="Fujita N."/>
            <person name="Sugita T."/>
            <person name="Iwasaki W."/>
            <person name="Tanaka N."/>
            <person name="Takashima M."/>
        </authorList>
    </citation>
    <scope>NUCLEOTIDE SEQUENCE</scope>
    <source>
        <strain evidence="1">HIS016</strain>
    </source>
</reference>
<sequence length="342" mass="37468">MPELDLSLLQTLKRQYFALVPPYLLQIPDLPPPAQEWLADNLIESPFPAPEEGYQRSFWKRVLPFLEAGAGEDGVEERVYEVVADLMATPPRFGDRPPQSYKTFLYSQPERAITLNEEQVAVQAGTTGLRTWTAALHLGHHVLHSSSSIFLSPSASTPPPVLELGAGTGFLSILLAQLGADVITTDLGDEDRDVESQAFRTPLGRLKGNISLNRLEHPPRVLSLDWTDASAPSDERSPVWAEALKPVAGRRRVVMAADVIYDPGLVPLLVDAIGVLAKESYAVLAATVRNEQTFNLFLDECASRAMPTEILHLTPMDASAPTFWDTALDAGTRVEIVRVTSP</sequence>
<evidence type="ECO:0008006" key="3">
    <source>
        <dbReference type="Google" id="ProtNLM"/>
    </source>
</evidence>
<dbReference type="Pfam" id="PF10294">
    <property type="entry name" value="Methyltransf_16"/>
    <property type="match status" value="1"/>
</dbReference>
<evidence type="ECO:0000313" key="2">
    <source>
        <dbReference type="Proteomes" id="UP001222932"/>
    </source>
</evidence>
<keyword evidence="2" id="KW-1185">Reference proteome</keyword>
<reference evidence="1" key="1">
    <citation type="journal article" date="2023" name="BMC Genomics">
        <title>Chromosome-level genome assemblies of Cutaneotrichosporon spp. (Trichosporonales, Basidiomycota) reveal imbalanced evolution between nucleotide sequences and chromosome synteny.</title>
        <authorList>
            <person name="Kobayashi Y."/>
            <person name="Kayamori A."/>
            <person name="Aoki K."/>
            <person name="Shiwa Y."/>
            <person name="Matsutani M."/>
            <person name="Fujita N."/>
            <person name="Sugita T."/>
            <person name="Iwasaki W."/>
            <person name="Tanaka N."/>
            <person name="Takashima M."/>
        </authorList>
    </citation>
    <scope>NUCLEOTIDE SEQUENCE</scope>
    <source>
        <strain evidence="1">HIS016</strain>
    </source>
</reference>
<dbReference type="AlphaFoldDB" id="A0AAD3Y8V0"/>
<dbReference type="SUPFAM" id="SSF53335">
    <property type="entry name" value="S-adenosyl-L-methionine-dependent methyltransferases"/>
    <property type="match status" value="1"/>
</dbReference>
<dbReference type="PANTHER" id="PTHR14614">
    <property type="entry name" value="HEPATOCELLULAR CARCINOMA-ASSOCIATED ANTIGEN"/>
    <property type="match status" value="1"/>
</dbReference>
<dbReference type="Gene3D" id="3.40.50.150">
    <property type="entry name" value="Vaccinia Virus protein VP39"/>
    <property type="match status" value="1"/>
</dbReference>
<accession>A0AAD3Y8V0</accession>
<protein>
    <recommendedName>
        <fullName evidence="3">Methyltransferase-domain-containing protein</fullName>
    </recommendedName>
</protein>